<evidence type="ECO:0000313" key="2">
    <source>
        <dbReference type="Proteomes" id="UP001499993"/>
    </source>
</evidence>
<dbReference type="Proteomes" id="UP001499993">
    <property type="component" value="Unassembled WGS sequence"/>
</dbReference>
<evidence type="ECO:0000313" key="1">
    <source>
        <dbReference type="EMBL" id="GAA4929031.1"/>
    </source>
</evidence>
<name>A0ABP9GE62_9ACTN</name>
<dbReference type="EMBL" id="BAABIK010000002">
    <property type="protein sequence ID" value="GAA4929031.1"/>
    <property type="molecule type" value="Genomic_DNA"/>
</dbReference>
<reference evidence="2" key="1">
    <citation type="journal article" date="2019" name="Int. J. Syst. Evol. Microbiol.">
        <title>The Global Catalogue of Microorganisms (GCM) 10K type strain sequencing project: providing services to taxonomists for standard genome sequencing and annotation.</title>
        <authorList>
            <consortium name="The Broad Institute Genomics Platform"/>
            <consortium name="The Broad Institute Genome Sequencing Center for Infectious Disease"/>
            <person name="Wu L."/>
            <person name="Ma J."/>
        </authorList>
    </citation>
    <scope>NUCLEOTIDE SEQUENCE [LARGE SCALE GENOMIC DNA]</scope>
    <source>
        <strain evidence="2">JCM 18123</strain>
    </source>
</reference>
<sequence length="221" mass="24182">MPYPTLFATPGVRDFAEAVDAERQRQLAKWGEQHHPDGTGWRCFGATAQNWKDVCEQAARDGATEWAPILLEEVYEALVEDDAAKLRAELVQAAAVIAAWVADLDSRQACPRYSPRRPGAGHNPTGGHVKYRKKPVTVDAVRYTGDNLAEVEAFLGREAKAEEATLPGPGRGLHEGIRIRTLEGTMTASVGDWVVKGTRGEFYPVKPDPFADTFEPAPEDA</sequence>
<protein>
    <submittedName>
        <fullName evidence="1">Uncharacterized protein</fullName>
    </submittedName>
</protein>
<dbReference type="RefSeq" id="WP_345555332.1">
    <property type="nucleotide sequence ID" value="NZ_BAABIK010000002.1"/>
</dbReference>
<accession>A0ABP9GE62</accession>
<gene>
    <name evidence="1" type="ORF">GCM10023224_05550</name>
</gene>
<organism evidence="1 2">
    <name type="scientific">Streptomonospora halophila</name>
    <dbReference type="NCBI Taxonomy" id="427369"/>
    <lineage>
        <taxon>Bacteria</taxon>
        <taxon>Bacillati</taxon>
        <taxon>Actinomycetota</taxon>
        <taxon>Actinomycetes</taxon>
        <taxon>Streptosporangiales</taxon>
        <taxon>Nocardiopsidaceae</taxon>
        <taxon>Streptomonospora</taxon>
    </lineage>
</organism>
<comment type="caution">
    <text evidence="1">The sequence shown here is derived from an EMBL/GenBank/DDBJ whole genome shotgun (WGS) entry which is preliminary data.</text>
</comment>
<proteinExistence type="predicted"/>
<keyword evidence="2" id="KW-1185">Reference proteome</keyword>